<evidence type="ECO:0000256" key="3">
    <source>
        <dbReference type="HAMAP-Rule" id="MF_01151"/>
    </source>
</evidence>
<keyword evidence="3" id="KW-0963">Cytoplasm</keyword>
<protein>
    <recommendedName>
        <fullName evidence="3">Protein GrpE</fullName>
    </recommendedName>
    <alternativeName>
        <fullName evidence="3">HSP-70 cofactor</fullName>
    </alternativeName>
</protein>
<comment type="function">
    <text evidence="3">Participates actively in the response to hyperosmotic and heat shock by preventing the aggregation of stress-denatured proteins, in association with DnaK and GrpE. It is the nucleotide exchange factor for DnaK and may function as a thermosensor. Unfolded proteins bind initially to DnaJ; upon interaction with the DnaJ-bound protein, DnaK hydrolyzes its bound ATP, resulting in the formation of a stable complex. GrpE releases ADP from DnaK; ATP binding to DnaK triggers the release of the substrate protein, thus completing the reaction cycle. Several rounds of ATP-dependent interactions between DnaJ, DnaK and GrpE are required for fully efficient folding.</text>
</comment>
<comment type="subunit">
    <text evidence="3">Homodimer.</text>
</comment>
<keyword evidence="5" id="KW-0175">Coiled coil</keyword>
<dbReference type="SUPFAM" id="SSF51064">
    <property type="entry name" value="Head domain of nucleotide exchange factor GrpE"/>
    <property type="match status" value="1"/>
</dbReference>
<reference evidence="6 7" key="1">
    <citation type="submission" date="2017-07" db="EMBL/GenBank/DDBJ databases">
        <title>Mechanisms for carbon and nitrogen cycling indicate functional differentiation within the Candidate Phyla Radiation.</title>
        <authorList>
            <person name="Danczak R.E."/>
            <person name="Johnston M.D."/>
            <person name="Kenah C."/>
            <person name="Slattery M."/>
            <person name="Wrighton K.C."/>
            <person name="Wilkins M.J."/>
        </authorList>
    </citation>
    <scope>NUCLEOTIDE SEQUENCE [LARGE SCALE GENOMIC DNA]</scope>
    <source>
        <strain evidence="6">Licking1014_85</strain>
    </source>
</reference>
<organism evidence="6 7">
    <name type="scientific">Candidatus Berkelbacteria bacterium Licking1014_85</name>
    <dbReference type="NCBI Taxonomy" id="2017148"/>
    <lineage>
        <taxon>Bacteria</taxon>
        <taxon>Candidatus Berkelbacteria</taxon>
    </lineage>
</organism>
<dbReference type="GO" id="GO:0051087">
    <property type="term" value="F:protein-folding chaperone binding"/>
    <property type="evidence" value="ECO:0007669"/>
    <property type="project" value="InterPro"/>
</dbReference>
<dbReference type="GO" id="GO:0051082">
    <property type="term" value="F:unfolded protein binding"/>
    <property type="evidence" value="ECO:0007669"/>
    <property type="project" value="TreeGrafter"/>
</dbReference>
<proteinExistence type="inferred from homology"/>
<evidence type="ECO:0000256" key="5">
    <source>
        <dbReference type="SAM" id="Coils"/>
    </source>
</evidence>
<dbReference type="Proteomes" id="UP000315589">
    <property type="component" value="Unassembled WGS sequence"/>
</dbReference>
<dbReference type="PANTHER" id="PTHR21237:SF23">
    <property type="entry name" value="GRPE PROTEIN HOMOLOG, MITOCHONDRIAL"/>
    <property type="match status" value="1"/>
</dbReference>
<feature type="coiled-coil region" evidence="5">
    <location>
        <begin position="8"/>
        <end position="35"/>
    </location>
</feature>
<dbReference type="AlphaFoldDB" id="A0A554LH87"/>
<dbReference type="InterPro" id="IPR000740">
    <property type="entry name" value="GrpE"/>
</dbReference>
<sequence length="155" mass="17944">MKKKKNIQHSEENKISELTDQLLRKQAEIENICKRFESEKISIFKYANENLILDLLPVLDNFKRSTDHLPKDLAENNWAKGIKLIEKQLEDVLTQNGLERIDAKIGDEFDHNIHEAIENLPADRQGEGDKISEIVLDGYKLNEKIIRPTKIKVGK</sequence>
<dbReference type="EMBL" id="VMGI01000080">
    <property type="protein sequence ID" value="TSC92218.1"/>
    <property type="molecule type" value="Genomic_DNA"/>
</dbReference>
<comment type="similarity">
    <text evidence="1 3 4">Belongs to the GrpE family.</text>
</comment>
<evidence type="ECO:0000256" key="2">
    <source>
        <dbReference type="ARBA" id="ARBA00023186"/>
    </source>
</evidence>
<keyword evidence="2 3" id="KW-0143">Chaperone</keyword>
<evidence type="ECO:0000256" key="4">
    <source>
        <dbReference type="RuleBase" id="RU004478"/>
    </source>
</evidence>
<dbReference type="InterPro" id="IPR013805">
    <property type="entry name" value="GrpE_CC"/>
</dbReference>
<dbReference type="PRINTS" id="PR00773">
    <property type="entry name" value="GRPEPROTEIN"/>
</dbReference>
<dbReference type="Gene3D" id="2.30.22.10">
    <property type="entry name" value="Head domain of nucleotide exchange factor GrpE"/>
    <property type="match status" value="1"/>
</dbReference>
<evidence type="ECO:0000313" key="6">
    <source>
        <dbReference type="EMBL" id="TSC92218.1"/>
    </source>
</evidence>
<evidence type="ECO:0000256" key="1">
    <source>
        <dbReference type="ARBA" id="ARBA00009054"/>
    </source>
</evidence>
<keyword evidence="3" id="KW-0346">Stress response</keyword>
<dbReference type="PANTHER" id="PTHR21237">
    <property type="entry name" value="GRPE PROTEIN"/>
    <property type="match status" value="1"/>
</dbReference>
<dbReference type="GO" id="GO:0042803">
    <property type="term" value="F:protein homodimerization activity"/>
    <property type="evidence" value="ECO:0007669"/>
    <property type="project" value="InterPro"/>
</dbReference>
<dbReference type="GO" id="GO:0000774">
    <property type="term" value="F:adenyl-nucleotide exchange factor activity"/>
    <property type="evidence" value="ECO:0007669"/>
    <property type="project" value="InterPro"/>
</dbReference>
<evidence type="ECO:0000313" key="7">
    <source>
        <dbReference type="Proteomes" id="UP000315589"/>
    </source>
</evidence>
<comment type="subcellular location">
    <subcellularLocation>
        <location evidence="3">Cytoplasm</location>
    </subcellularLocation>
</comment>
<dbReference type="SUPFAM" id="SSF58014">
    <property type="entry name" value="Coiled-coil domain of nucleotide exchange factor GrpE"/>
    <property type="match status" value="1"/>
</dbReference>
<dbReference type="Gene3D" id="3.90.20.20">
    <property type="match status" value="1"/>
</dbReference>
<comment type="caution">
    <text evidence="6">The sequence shown here is derived from an EMBL/GenBank/DDBJ whole genome shotgun (WGS) entry which is preliminary data.</text>
</comment>
<dbReference type="Pfam" id="PF01025">
    <property type="entry name" value="GrpE"/>
    <property type="match status" value="1"/>
</dbReference>
<dbReference type="HAMAP" id="MF_01151">
    <property type="entry name" value="GrpE"/>
    <property type="match status" value="1"/>
</dbReference>
<accession>A0A554LH87</accession>
<dbReference type="GO" id="GO:0005737">
    <property type="term" value="C:cytoplasm"/>
    <property type="evidence" value="ECO:0007669"/>
    <property type="project" value="UniProtKB-SubCell"/>
</dbReference>
<dbReference type="CDD" id="cd00446">
    <property type="entry name" value="GrpE"/>
    <property type="match status" value="1"/>
</dbReference>
<dbReference type="InterPro" id="IPR009012">
    <property type="entry name" value="GrpE_head"/>
</dbReference>
<gene>
    <name evidence="3" type="primary">grpE</name>
    <name evidence="6" type="ORF">CEN91_529</name>
</gene>
<name>A0A554LH87_9BACT</name>
<dbReference type="GO" id="GO:0006457">
    <property type="term" value="P:protein folding"/>
    <property type="evidence" value="ECO:0007669"/>
    <property type="project" value="InterPro"/>
</dbReference>